<dbReference type="GeneID" id="27665884"/>
<proteinExistence type="predicted"/>
<dbReference type="RefSeq" id="XP_016585225.1">
    <property type="nucleotide sequence ID" value="XM_016730607.1"/>
</dbReference>
<reference evidence="2 3" key="1">
    <citation type="journal article" date="2014" name="BMC Genomics">
        <title>Comparative genomics of the major fungal agents of human and animal Sporotrichosis: Sporothrix schenckii and Sporothrix brasiliensis.</title>
        <authorList>
            <person name="Teixeira M.M."/>
            <person name="de Almeida L.G."/>
            <person name="Kubitschek-Barreira P."/>
            <person name="Alves F.L."/>
            <person name="Kioshima E.S."/>
            <person name="Abadio A.K."/>
            <person name="Fernandes L."/>
            <person name="Derengowski L.S."/>
            <person name="Ferreira K.S."/>
            <person name="Souza R.C."/>
            <person name="Ruiz J.C."/>
            <person name="de Andrade N.C."/>
            <person name="Paes H.C."/>
            <person name="Nicola A.M."/>
            <person name="Albuquerque P."/>
            <person name="Gerber A.L."/>
            <person name="Martins V.P."/>
            <person name="Peconick L.D."/>
            <person name="Neto A.V."/>
            <person name="Chaucanez C.B."/>
            <person name="Silva P.A."/>
            <person name="Cunha O.L."/>
            <person name="de Oliveira F.F."/>
            <person name="dos Santos T.C."/>
            <person name="Barros A.L."/>
            <person name="Soares M.A."/>
            <person name="de Oliveira L.M."/>
            <person name="Marini M.M."/>
            <person name="Villalobos-Duno H."/>
            <person name="Cunha M.M."/>
            <person name="de Hoog S."/>
            <person name="da Silveira J.F."/>
            <person name="Henrissat B."/>
            <person name="Nino-Vega G.A."/>
            <person name="Cisalpino P.S."/>
            <person name="Mora-Montes H.M."/>
            <person name="Almeida S.R."/>
            <person name="Stajich J.E."/>
            <person name="Lopes-Bezerra L.M."/>
            <person name="Vasconcelos A.T."/>
            <person name="Felipe M.S."/>
        </authorList>
    </citation>
    <scope>NUCLEOTIDE SEQUENCE [LARGE SCALE GENOMIC DNA]</scope>
    <source>
        <strain evidence="2 3">1099-18</strain>
    </source>
</reference>
<organism evidence="2 3">
    <name type="scientific">Sporothrix schenckii 1099-18</name>
    <dbReference type="NCBI Taxonomy" id="1397361"/>
    <lineage>
        <taxon>Eukaryota</taxon>
        <taxon>Fungi</taxon>
        <taxon>Dikarya</taxon>
        <taxon>Ascomycota</taxon>
        <taxon>Pezizomycotina</taxon>
        <taxon>Sordariomycetes</taxon>
        <taxon>Sordariomycetidae</taxon>
        <taxon>Ophiostomatales</taxon>
        <taxon>Ophiostomataceae</taxon>
        <taxon>Sporothrix</taxon>
    </lineage>
</organism>
<evidence type="ECO:0000256" key="1">
    <source>
        <dbReference type="SAM" id="MobiDB-lite"/>
    </source>
</evidence>
<comment type="caution">
    <text evidence="2">The sequence shown here is derived from an EMBL/GenBank/DDBJ whole genome shotgun (WGS) entry which is preliminary data.</text>
</comment>
<accession>A0A0F2M0F0</accession>
<dbReference type="VEuPathDB" id="FungiDB:SPSK_03773"/>
<protein>
    <submittedName>
        <fullName evidence="2">Uncharacterized protein</fullName>
    </submittedName>
</protein>
<evidence type="ECO:0000313" key="3">
    <source>
        <dbReference type="Proteomes" id="UP000033710"/>
    </source>
</evidence>
<dbReference type="AlphaFoldDB" id="A0A0F2M0F0"/>
<dbReference type="Proteomes" id="UP000033710">
    <property type="component" value="Unassembled WGS sequence"/>
</dbReference>
<name>A0A0F2M0F0_SPOSC</name>
<sequence length="97" mass="10432">MEVPRPKIVRSGPSDDKLARRSAMKEAIGCVGKSSKRGKKSYCVVAVVGPRGFEIGCVGVGCVFEVDVRFRTANIGFSSLTVAGKARKLSQRLFLTL</sequence>
<gene>
    <name evidence="2" type="ORF">SPSK_03773</name>
</gene>
<feature type="region of interest" description="Disordered" evidence="1">
    <location>
        <begin position="1"/>
        <end position="20"/>
    </location>
</feature>
<evidence type="ECO:0000313" key="2">
    <source>
        <dbReference type="EMBL" id="KJR82549.1"/>
    </source>
</evidence>
<dbReference type="KEGG" id="ssck:SPSK_03773"/>
<dbReference type="EMBL" id="AXCR01000010">
    <property type="protein sequence ID" value="KJR82549.1"/>
    <property type="molecule type" value="Genomic_DNA"/>
</dbReference>
<reference evidence="2 3" key="2">
    <citation type="journal article" date="2015" name="Eukaryot. Cell">
        <title>Asexual propagation of a virulent clone complex in a human and feline outbreak of sporotrichosis.</title>
        <authorList>
            <person name="Teixeira Mde M."/>
            <person name="Rodrigues A.M."/>
            <person name="Tsui C.K."/>
            <person name="de Almeida L.G."/>
            <person name="Van Diepeningen A.D."/>
            <person name="van den Ende B.G."/>
            <person name="Fernandes G.F."/>
            <person name="Kano R."/>
            <person name="Hamelin R.C."/>
            <person name="Lopes-Bezerra L.M."/>
            <person name="Vasconcelos A.T."/>
            <person name="de Hoog S."/>
            <person name="de Camargo Z.P."/>
            <person name="Felipe M.S."/>
        </authorList>
    </citation>
    <scope>NUCLEOTIDE SEQUENCE [LARGE SCALE GENOMIC DNA]</scope>
    <source>
        <strain evidence="2 3">1099-18</strain>
    </source>
</reference>